<evidence type="ECO:0000313" key="1">
    <source>
        <dbReference type="EMBL" id="MCY9598443.1"/>
    </source>
</evidence>
<evidence type="ECO:0000313" key="2">
    <source>
        <dbReference type="EMBL" id="QAV21376.1"/>
    </source>
</evidence>
<dbReference type="PANTHER" id="PTHR34472:SF1">
    <property type="entry name" value="SULFUR CARRIER PROTEIN THIS"/>
    <property type="match status" value="1"/>
</dbReference>
<dbReference type="OrthoDB" id="9798559at2"/>
<dbReference type="InterPro" id="IPR003749">
    <property type="entry name" value="ThiS/MoaD-like"/>
</dbReference>
<organism evidence="2 3">
    <name type="scientific">Paenibacillus chitinolyticus</name>
    <dbReference type="NCBI Taxonomy" id="79263"/>
    <lineage>
        <taxon>Bacteria</taxon>
        <taxon>Bacillati</taxon>
        <taxon>Bacillota</taxon>
        <taxon>Bacilli</taxon>
        <taxon>Bacillales</taxon>
        <taxon>Paenibacillaceae</taxon>
        <taxon>Paenibacillus</taxon>
    </lineage>
</organism>
<dbReference type="Gene3D" id="3.10.20.30">
    <property type="match status" value="1"/>
</dbReference>
<dbReference type="Proteomes" id="UP001527202">
    <property type="component" value="Unassembled WGS sequence"/>
</dbReference>
<dbReference type="CDD" id="cd00565">
    <property type="entry name" value="Ubl_ThiS"/>
    <property type="match status" value="1"/>
</dbReference>
<gene>
    <name evidence="2" type="primary">thiS</name>
    <name evidence="1" type="ORF">M5X16_22085</name>
    <name evidence="2" type="ORF">PC41400_28385</name>
</gene>
<sequence>MKLHVNGDDITVPETVHTVEGLIRHLGLKRNLLIVETNGHILQAEEHADAPVADGDRIEIVHFVGGG</sequence>
<dbReference type="InterPro" id="IPR016155">
    <property type="entry name" value="Mopterin_synth/thiamin_S_b"/>
</dbReference>
<dbReference type="RefSeq" id="WP_042234269.1">
    <property type="nucleotide sequence ID" value="NZ_BQWH01000005.1"/>
</dbReference>
<proteinExistence type="predicted"/>
<dbReference type="Proteomes" id="UP000288943">
    <property type="component" value="Chromosome"/>
</dbReference>
<name>A0A410X456_9BACL</name>
<dbReference type="Pfam" id="PF02597">
    <property type="entry name" value="ThiS"/>
    <property type="match status" value="1"/>
</dbReference>
<protein>
    <submittedName>
        <fullName evidence="1">Sulfur carrier protein ThiS</fullName>
    </submittedName>
    <submittedName>
        <fullName evidence="2">Thiamine biosynthesis protein ThiS</fullName>
    </submittedName>
</protein>
<dbReference type="PANTHER" id="PTHR34472">
    <property type="entry name" value="SULFUR CARRIER PROTEIN THIS"/>
    <property type="match status" value="1"/>
</dbReference>
<dbReference type="SUPFAM" id="SSF54285">
    <property type="entry name" value="MoaD/ThiS"/>
    <property type="match status" value="1"/>
</dbReference>
<dbReference type="KEGG" id="pchi:PC41400_28385"/>
<dbReference type="EMBL" id="CP026520">
    <property type="protein sequence ID" value="QAV21376.1"/>
    <property type="molecule type" value="Genomic_DNA"/>
</dbReference>
<dbReference type="GeneID" id="95378712"/>
<dbReference type="InterPro" id="IPR012675">
    <property type="entry name" value="Beta-grasp_dom_sf"/>
</dbReference>
<accession>A0A410X456</accession>
<dbReference type="InterPro" id="IPR010035">
    <property type="entry name" value="Thi_S"/>
</dbReference>
<keyword evidence="4" id="KW-1185">Reference proteome</keyword>
<dbReference type="NCBIfam" id="TIGR01683">
    <property type="entry name" value="thiS"/>
    <property type="match status" value="1"/>
</dbReference>
<evidence type="ECO:0000313" key="3">
    <source>
        <dbReference type="Proteomes" id="UP000288943"/>
    </source>
</evidence>
<evidence type="ECO:0000313" key="4">
    <source>
        <dbReference type="Proteomes" id="UP001527202"/>
    </source>
</evidence>
<dbReference type="EMBL" id="JAMDMJ010000030">
    <property type="protein sequence ID" value="MCY9598443.1"/>
    <property type="molecule type" value="Genomic_DNA"/>
</dbReference>
<dbReference type="AlphaFoldDB" id="A0A410X456"/>
<reference evidence="1 4" key="2">
    <citation type="submission" date="2022-05" db="EMBL/GenBank/DDBJ databases">
        <title>Genome Sequencing of Bee-Associated Microbes.</title>
        <authorList>
            <person name="Dunlap C."/>
        </authorList>
    </citation>
    <scope>NUCLEOTIDE SEQUENCE [LARGE SCALE GENOMIC DNA]</scope>
    <source>
        <strain evidence="1 4">NRRL B-23120</strain>
    </source>
</reference>
<reference evidence="2 3" key="1">
    <citation type="submission" date="2018-01" db="EMBL/GenBank/DDBJ databases">
        <title>The whole genome sequencing and assembly of Paenibacillus chitinolyticus KCCM 41400 strain.</title>
        <authorList>
            <person name="Kim J.-Y."/>
            <person name="Park M.-K."/>
            <person name="Lee Y.-J."/>
            <person name="Yi H."/>
            <person name="Bahn Y.-S."/>
            <person name="Kim J.F."/>
            <person name="Lee D.-W."/>
        </authorList>
    </citation>
    <scope>NUCLEOTIDE SEQUENCE [LARGE SCALE GENOMIC DNA]</scope>
    <source>
        <strain evidence="2 3">KCCM 41400</strain>
    </source>
</reference>